<keyword evidence="16" id="KW-1185">Reference proteome</keyword>
<evidence type="ECO:0000259" key="14">
    <source>
        <dbReference type="SMART" id="SM00382"/>
    </source>
</evidence>
<dbReference type="Proteomes" id="UP000053477">
    <property type="component" value="Unassembled WGS sequence"/>
</dbReference>
<dbReference type="FunCoup" id="A0A0H2RZW5">
    <property type="interactions" value="370"/>
</dbReference>
<comment type="catalytic activity">
    <reaction evidence="12">
        <text>ATP + H2O = ADP + phosphate + H(+)</text>
        <dbReference type="Rhea" id="RHEA:13065"/>
        <dbReference type="ChEBI" id="CHEBI:15377"/>
        <dbReference type="ChEBI" id="CHEBI:15378"/>
        <dbReference type="ChEBI" id="CHEBI:30616"/>
        <dbReference type="ChEBI" id="CHEBI:43474"/>
        <dbReference type="ChEBI" id="CHEBI:456216"/>
    </reaction>
    <physiologicalReaction direction="left-to-right" evidence="12">
        <dbReference type="Rhea" id="RHEA:13066"/>
    </physiologicalReaction>
</comment>
<dbReference type="EMBL" id="KQ086029">
    <property type="protein sequence ID" value="KLO10316.1"/>
    <property type="molecule type" value="Genomic_DNA"/>
</dbReference>
<sequence>MPRRAKIEFVSLHSSLVNLPISVYGPLIERHVRPQSLAVHLSSNPPNGQKIEAYVGWTGMAASSSLARFQGGSNENALETLEIDPQFAGSLGLHLGDVVDIGLVHDLPIATSVTTEPVTADDWEIVELHASYVEQNLLSQVRVAFISQEVDVWVFGRTRARLLVTSCEPPPGKSRAALLSTNTEVSIVPKGRKPPPQTKTPSKDVGNGANEASSSSIRISRLNLRIIPNTFFSIESTSAGSRRTAWVSAKSFCKLCSKDYPPGPGDMLNAVAFHRIKAPESSLANESSTPTPSNSSSARVIHGGDSAKASFDASTSQKPVEEKISLQWSSQIPEGQVVFDTLPTTARDWTRCFLSCEPRLSTTSVSQSAGSIKAVLPIKNHSLIGIDSLLEKCTDHLAHSMISQSLGKRESLSGILLTGRAGTGKTSVASTIANLLEASSKFFAHTIYTDFSKHAEDKVGQVKAALKHICEKALWHRPCVLVFDNLDKLLSVEQEHSDSFRNRQLADLFISVFQKGSFDARHVALIATAESESSIHPRITSSHLFKVTFKLKAPSREARRDILSQAVCDRLRSAQGLDNYPTTNINFTTLATQTEGYSPTDLKDLTSVAFHQATMRLVSVKRGGPLAIVPEDFEKALAEFTPLSLRDVKLQKSTVSWNDIGGLNETRRVLRETLEWPTKYSAIFAKCPLRLRSGILLYGYPGCGKTLLASAVAKECGLNFISVKGPEILNKYIGASEQSVRDLFDRASAAKPCVLFFDEFDSIAPKRGHDSTGVTDRVVNQMLTQMDGAEGLDGVYVLAATSRPDLIDPALLRPGRLDKSLLCDMPNSSEREEILRVVSRKVNASPSIDWREVASATDGFSGADLQALVYNAHLEAVHASISDKSGEDAGDTQSRVSEHGVRYVFLNSQNAKTVVSKAEEAAVAHRLESMLSNRINADVLEKRTSEQVKHKINVDHLSKSLSTTRPSVPAEERARLMRIYNAFVSDRSGDLPLPPEEGAVGSRASLM</sequence>
<dbReference type="Gene3D" id="3.40.50.300">
    <property type="entry name" value="P-loop containing nucleotide triphosphate hydrolases"/>
    <property type="match status" value="2"/>
</dbReference>
<dbReference type="GO" id="GO:0005524">
    <property type="term" value="F:ATP binding"/>
    <property type="evidence" value="ECO:0007669"/>
    <property type="project" value="UniProtKB-KW"/>
</dbReference>
<evidence type="ECO:0000256" key="5">
    <source>
        <dbReference type="ARBA" id="ARBA00022741"/>
    </source>
</evidence>
<dbReference type="InterPro" id="IPR003959">
    <property type="entry name" value="ATPase_AAA_core"/>
</dbReference>
<evidence type="ECO:0000313" key="16">
    <source>
        <dbReference type="Proteomes" id="UP000053477"/>
    </source>
</evidence>
<organism evidence="15 16">
    <name type="scientific">Schizopora paradoxa</name>
    <dbReference type="NCBI Taxonomy" id="27342"/>
    <lineage>
        <taxon>Eukaryota</taxon>
        <taxon>Fungi</taxon>
        <taxon>Dikarya</taxon>
        <taxon>Basidiomycota</taxon>
        <taxon>Agaricomycotina</taxon>
        <taxon>Agaricomycetes</taxon>
        <taxon>Hymenochaetales</taxon>
        <taxon>Schizoporaceae</taxon>
        <taxon>Schizopora</taxon>
    </lineage>
</organism>
<gene>
    <name evidence="15" type="ORF">SCHPADRAFT_856731</name>
</gene>
<dbReference type="GO" id="GO:0016558">
    <property type="term" value="P:protein import into peroxisome matrix"/>
    <property type="evidence" value="ECO:0007669"/>
    <property type="project" value="TreeGrafter"/>
</dbReference>
<dbReference type="GO" id="GO:0016887">
    <property type="term" value="F:ATP hydrolysis activity"/>
    <property type="evidence" value="ECO:0007669"/>
    <property type="project" value="InterPro"/>
</dbReference>
<evidence type="ECO:0000256" key="13">
    <source>
        <dbReference type="SAM" id="MobiDB-lite"/>
    </source>
</evidence>
<dbReference type="Pfam" id="PF00004">
    <property type="entry name" value="AAA"/>
    <property type="match status" value="2"/>
</dbReference>
<evidence type="ECO:0000256" key="2">
    <source>
        <dbReference type="ARBA" id="ARBA00006914"/>
    </source>
</evidence>
<dbReference type="InterPro" id="IPR050168">
    <property type="entry name" value="AAA_ATPase_domain"/>
</dbReference>
<evidence type="ECO:0000256" key="12">
    <source>
        <dbReference type="ARBA" id="ARBA00048778"/>
    </source>
</evidence>
<dbReference type="SMART" id="SM00382">
    <property type="entry name" value="AAA"/>
    <property type="match status" value="2"/>
</dbReference>
<comment type="subcellular location">
    <subcellularLocation>
        <location evidence="1">Membrane</location>
    </subcellularLocation>
</comment>
<evidence type="ECO:0000313" key="15">
    <source>
        <dbReference type="EMBL" id="KLO10316.1"/>
    </source>
</evidence>
<dbReference type="STRING" id="27342.A0A0H2RZW5"/>
<feature type="region of interest" description="Disordered" evidence="13">
    <location>
        <begin position="281"/>
        <end position="302"/>
    </location>
</feature>
<dbReference type="Gene3D" id="3.10.330.10">
    <property type="match status" value="1"/>
</dbReference>
<dbReference type="PANTHER" id="PTHR23077:SF12">
    <property type="entry name" value="PEROXISOMAL ATPASE PEX1"/>
    <property type="match status" value="1"/>
</dbReference>
<evidence type="ECO:0000256" key="6">
    <source>
        <dbReference type="ARBA" id="ARBA00022801"/>
    </source>
</evidence>
<keyword evidence="8" id="KW-0653">Protein transport</keyword>
<comment type="similarity">
    <text evidence="2">Belongs to the AAA ATPase family.</text>
</comment>
<evidence type="ECO:0000256" key="11">
    <source>
        <dbReference type="ARBA" id="ARBA00034532"/>
    </source>
</evidence>
<dbReference type="InterPro" id="IPR003960">
    <property type="entry name" value="ATPase_AAA_CS"/>
</dbReference>
<feature type="region of interest" description="Disordered" evidence="13">
    <location>
        <begin position="185"/>
        <end position="212"/>
    </location>
</feature>
<evidence type="ECO:0000256" key="3">
    <source>
        <dbReference type="ARBA" id="ARBA00022448"/>
    </source>
</evidence>
<keyword evidence="5" id="KW-0547">Nucleotide-binding</keyword>
<dbReference type="InterPro" id="IPR015342">
    <property type="entry name" value="PEX1-N_C-lobe"/>
</dbReference>
<keyword evidence="9" id="KW-0472">Membrane</keyword>
<proteinExistence type="inferred from homology"/>
<feature type="compositionally biased region" description="Low complexity" evidence="13">
    <location>
        <begin position="287"/>
        <end position="297"/>
    </location>
</feature>
<evidence type="ECO:0000256" key="4">
    <source>
        <dbReference type="ARBA" id="ARBA00022593"/>
    </source>
</evidence>
<dbReference type="FunFam" id="3.40.50.300:FF:000149">
    <property type="entry name" value="Nuclear valosin-containing protein-like"/>
    <property type="match status" value="1"/>
</dbReference>
<dbReference type="SUPFAM" id="SSF50692">
    <property type="entry name" value="ADC-like"/>
    <property type="match status" value="1"/>
</dbReference>
<dbReference type="GO" id="GO:0005778">
    <property type="term" value="C:peroxisomal membrane"/>
    <property type="evidence" value="ECO:0007669"/>
    <property type="project" value="TreeGrafter"/>
</dbReference>
<dbReference type="InterPro" id="IPR041569">
    <property type="entry name" value="AAA_lid_3"/>
</dbReference>
<dbReference type="Pfam" id="PF09262">
    <property type="entry name" value="PEX-1N"/>
    <property type="match status" value="1"/>
</dbReference>
<dbReference type="AlphaFoldDB" id="A0A0H2RZW5"/>
<feature type="domain" description="AAA+ ATPase" evidence="14">
    <location>
        <begin position="411"/>
        <end position="554"/>
    </location>
</feature>
<evidence type="ECO:0000256" key="7">
    <source>
        <dbReference type="ARBA" id="ARBA00022840"/>
    </source>
</evidence>
<accession>A0A0H2RZW5</accession>
<keyword evidence="6" id="KW-0378">Hydrolase</keyword>
<dbReference type="OrthoDB" id="2187at2759"/>
<evidence type="ECO:0000256" key="9">
    <source>
        <dbReference type="ARBA" id="ARBA00023136"/>
    </source>
</evidence>
<dbReference type="PROSITE" id="PS00674">
    <property type="entry name" value="AAA"/>
    <property type="match status" value="1"/>
</dbReference>
<evidence type="ECO:0000256" key="10">
    <source>
        <dbReference type="ARBA" id="ARBA00032509"/>
    </source>
</evidence>
<evidence type="ECO:0000256" key="1">
    <source>
        <dbReference type="ARBA" id="ARBA00004370"/>
    </source>
</evidence>
<dbReference type="InParanoid" id="A0A0H2RZW5"/>
<reference evidence="15 16" key="1">
    <citation type="submission" date="2015-04" db="EMBL/GenBank/DDBJ databases">
        <title>Complete genome sequence of Schizopora paradoxa KUC8140, a cosmopolitan wood degrader in East Asia.</title>
        <authorList>
            <consortium name="DOE Joint Genome Institute"/>
            <person name="Min B."/>
            <person name="Park H."/>
            <person name="Jang Y."/>
            <person name="Kim J.-J."/>
            <person name="Kim K.H."/>
            <person name="Pangilinan J."/>
            <person name="Lipzen A."/>
            <person name="Riley R."/>
            <person name="Grigoriev I.V."/>
            <person name="Spatafora J.W."/>
            <person name="Choi I.-G."/>
        </authorList>
    </citation>
    <scope>NUCLEOTIDE SEQUENCE [LARGE SCALE GENOMIC DNA]</scope>
    <source>
        <strain evidence="15 16">KUC8140</strain>
    </source>
</reference>
<dbReference type="InterPro" id="IPR027417">
    <property type="entry name" value="P-loop_NTPase"/>
</dbReference>
<dbReference type="InterPro" id="IPR009010">
    <property type="entry name" value="Asp_de-COase-like_dom_sf"/>
</dbReference>
<dbReference type="InterPro" id="IPR003593">
    <property type="entry name" value="AAA+_ATPase"/>
</dbReference>
<keyword evidence="7" id="KW-0067">ATP-binding</keyword>
<dbReference type="SUPFAM" id="SSF54585">
    <property type="entry name" value="Cdc48 domain 2-like"/>
    <property type="match status" value="1"/>
</dbReference>
<dbReference type="InterPro" id="IPR029067">
    <property type="entry name" value="CDC48_domain_2-like_sf"/>
</dbReference>
<name>A0A0H2RZW5_9AGAM</name>
<dbReference type="CDD" id="cd19526">
    <property type="entry name" value="RecA-like_PEX1_r2"/>
    <property type="match status" value="1"/>
</dbReference>
<dbReference type="SUPFAM" id="SSF52540">
    <property type="entry name" value="P-loop containing nucleoside triphosphate hydrolases"/>
    <property type="match status" value="2"/>
</dbReference>
<feature type="domain" description="AAA+ ATPase" evidence="14">
    <location>
        <begin position="691"/>
        <end position="826"/>
    </location>
</feature>
<keyword evidence="4" id="KW-0962">Peroxisome biogenesis</keyword>
<dbReference type="PANTHER" id="PTHR23077">
    <property type="entry name" value="AAA-FAMILY ATPASE"/>
    <property type="match status" value="1"/>
</dbReference>
<keyword evidence="3" id="KW-0813">Transport</keyword>
<evidence type="ECO:0000256" key="8">
    <source>
        <dbReference type="ARBA" id="ARBA00022927"/>
    </source>
</evidence>
<dbReference type="Gene3D" id="1.10.8.60">
    <property type="match status" value="2"/>
</dbReference>
<dbReference type="GO" id="GO:0005829">
    <property type="term" value="C:cytosol"/>
    <property type="evidence" value="ECO:0007669"/>
    <property type="project" value="TreeGrafter"/>
</dbReference>
<protein>
    <recommendedName>
        <fullName evidence="11">Peroxisomal ATPase PEX1</fullName>
    </recommendedName>
    <alternativeName>
        <fullName evidence="10">Peroxin-1</fullName>
    </alternativeName>
</protein>
<dbReference type="Pfam" id="PF17862">
    <property type="entry name" value="AAA_lid_3"/>
    <property type="match status" value="1"/>
</dbReference>